<evidence type="ECO:0000259" key="16">
    <source>
        <dbReference type="Pfam" id="PF00694"/>
    </source>
</evidence>
<keyword evidence="12 14" id="KW-0456">Lyase</keyword>
<evidence type="ECO:0000256" key="2">
    <source>
        <dbReference type="ARBA" id="ARBA00001966"/>
    </source>
</evidence>
<protein>
    <recommendedName>
        <fullName evidence="14">Aconitate hydratase</fullName>
        <shortName evidence="14">Aconitase</shortName>
        <ecNumber evidence="14">4.2.1.3</ecNumber>
    </recommendedName>
</protein>
<dbReference type="FunFam" id="3.30.499.10:FF:000009">
    <property type="entry name" value="Aconitate hydratase"/>
    <property type="match status" value="1"/>
</dbReference>
<comment type="similarity">
    <text evidence="5 14">Belongs to the aconitase/IPM isomerase family.</text>
</comment>
<dbReference type="Gene3D" id="6.10.190.10">
    <property type="match status" value="1"/>
</dbReference>
<comment type="pathway">
    <text evidence="4">Organic acid metabolism; propanoate degradation.</text>
</comment>
<evidence type="ECO:0000256" key="7">
    <source>
        <dbReference type="ARBA" id="ARBA00022532"/>
    </source>
</evidence>
<evidence type="ECO:0000313" key="17">
    <source>
        <dbReference type="EMBL" id="KAB2584937.1"/>
    </source>
</evidence>
<keyword evidence="11 14" id="KW-0411">Iron-sulfur</keyword>
<proteinExistence type="inferred from homology"/>
<keyword evidence="14" id="KW-0004">4Fe-4S</keyword>
<dbReference type="FunFam" id="3.20.19.10:FF:000001">
    <property type="entry name" value="Aconitate hydratase"/>
    <property type="match status" value="1"/>
</dbReference>
<dbReference type="InterPro" id="IPR001030">
    <property type="entry name" value="Acoase/IPM_deHydtase_lsu_aba"/>
</dbReference>
<dbReference type="GO" id="GO:0046872">
    <property type="term" value="F:metal ion binding"/>
    <property type="evidence" value="ECO:0007669"/>
    <property type="project" value="UniProtKB-KW"/>
</dbReference>
<dbReference type="UniPathway" id="UPA00946"/>
<dbReference type="SUPFAM" id="SSF53732">
    <property type="entry name" value="Aconitase iron-sulfur domain"/>
    <property type="match status" value="1"/>
</dbReference>
<evidence type="ECO:0000256" key="10">
    <source>
        <dbReference type="ARBA" id="ARBA00023004"/>
    </source>
</evidence>
<reference evidence="17 18" key="1">
    <citation type="journal article" date="2017" name="Poromechanics V (2013)">
        <title>Genomic Characterization of the Arsenic-Tolerant Actinobacterium, &lt;i&gt;Rhodococcus erythropolis&lt;/i&gt; S43.</title>
        <authorList>
            <person name="Retamal-Morales G."/>
            <person name="Mehnert M."/>
            <person name="Schwabe R."/>
            <person name="Tischler D."/>
            <person name="Schloemann M."/>
            <person name="Levican G.J."/>
        </authorList>
    </citation>
    <scope>NUCLEOTIDE SEQUENCE [LARGE SCALE GENOMIC DNA]</scope>
    <source>
        <strain evidence="17 18">S43</strain>
    </source>
</reference>
<evidence type="ECO:0000256" key="14">
    <source>
        <dbReference type="RuleBase" id="RU361275"/>
    </source>
</evidence>
<keyword evidence="8" id="KW-0479">Metal-binding</keyword>
<keyword evidence="10 14" id="KW-0408">Iron</keyword>
<dbReference type="Gene3D" id="3.30.499.10">
    <property type="entry name" value="Aconitase, domain 3"/>
    <property type="match status" value="2"/>
</dbReference>
<dbReference type="PROSITE" id="PS01244">
    <property type="entry name" value="ACONITASE_2"/>
    <property type="match status" value="1"/>
</dbReference>
<name>A0A5N5E430_RHOER</name>
<dbReference type="FunFam" id="3.30.499.10:FF:000002">
    <property type="entry name" value="Aconitate hydratase"/>
    <property type="match status" value="1"/>
</dbReference>
<evidence type="ECO:0000256" key="13">
    <source>
        <dbReference type="ARBA" id="ARBA00023501"/>
    </source>
</evidence>
<evidence type="ECO:0000256" key="1">
    <source>
        <dbReference type="ARBA" id="ARBA00000118"/>
    </source>
</evidence>
<evidence type="ECO:0000256" key="12">
    <source>
        <dbReference type="ARBA" id="ARBA00023239"/>
    </source>
</evidence>
<evidence type="ECO:0000256" key="4">
    <source>
        <dbReference type="ARBA" id="ARBA00005026"/>
    </source>
</evidence>
<dbReference type="GO" id="GO:0047456">
    <property type="term" value="F:2-methylisocitrate dehydratase activity"/>
    <property type="evidence" value="ECO:0007669"/>
    <property type="project" value="UniProtKB-EC"/>
</dbReference>
<keyword evidence="9" id="KW-0694">RNA-binding</keyword>
<dbReference type="Pfam" id="PF00330">
    <property type="entry name" value="Aconitase"/>
    <property type="match status" value="1"/>
</dbReference>
<dbReference type="InterPro" id="IPR036008">
    <property type="entry name" value="Aconitase_4Fe-4S_dom"/>
</dbReference>
<dbReference type="EMBL" id="MRBO01000389">
    <property type="protein sequence ID" value="KAB2584937.1"/>
    <property type="molecule type" value="Genomic_DNA"/>
</dbReference>
<evidence type="ECO:0000313" key="18">
    <source>
        <dbReference type="Proteomes" id="UP000325576"/>
    </source>
</evidence>
<evidence type="ECO:0000259" key="15">
    <source>
        <dbReference type="Pfam" id="PF00330"/>
    </source>
</evidence>
<dbReference type="SUPFAM" id="SSF52016">
    <property type="entry name" value="LeuD/IlvD-like"/>
    <property type="match status" value="1"/>
</dbReference>
<evidence type="ECO:0000256" key="6">
    <source>
        <dbReference type="ARBA" id="ARBA00011245"/>
    </source>
</evidence>
<dbReference type="GO" id="GO:0019679">
    <property type="term" value="P:propionate metabolic process, methylcitrate cycle"/>
    <property type="evidence" value="ECO:0007669"/>
    <property type="project" value="UniProtKB-ARBA"/>
</dbReference>
<dbReference type="NCBIfam" id="NF006757">
    <property type="entry name" value="PRK09277.1"/>
    <property type="match status" value="1"/>
</dbReference>
<dbReference type="CDD" id="cd01580">
    <property type="entry name" value="AcnA_IRP_Swivel"/>
    <property type="match status" value="1"/>
</dbReference>
<comment type="pathway">
    <text evidence="3">Carbohydrate metabolism; tricarboxylic acid cycle; isocitrate from oxaloacetate: step 2/2.</text>
</comment>
<dbReference type="InterPro" id="IPR015928">
    <property type="entry name" value="Aconitase/3IPM_dehydase_swvl"/>
</dbReference>
<dbReference type="GO" id="GO:0006099">
    <property type="term" value="P:tricarboxylic acid cycle"/>
    <property type="evidence" value="ECO:0007669"/>
    <property type="project" value="UniProtKB-UniPathway"/>
</dbReference>
<evidence type="ECO:0000256" key="11">
    <source>
        <dbReference type="ARBA" id="ARBA00023014"/>
    </source>
</evidence>
<dbReference type="PRINTS" id="PR00415">
    <property type="entry name" value="ACONITASE"/>
</dbReference>
<evidence type="ECO:0000256" key="5">
    <source>
        <dbReference type="ARBA" id="ARBA00007185"/>
    </source>
</evidence>
<evidence type="ECO:0000256" key="8">
    <source>
        <dbReference type="ARBA" id="ARBA00022723"/>
    </source>
</evidence>
<comment type="subunit">
    <text evidence="6">Monomer.</text>
</comment>
<gene>
    <name evidence="17" type="ORF">BS297_13015</name>
</gene>
<evidence type="ECO:0000256" key="9">
    <source>
        <dbReference type="ARBA" id="ARBA00022884"/>
    </source>
</evidence>
<dbReference type="InterPro" id="IPR018136">
    <property type="entry name" value="Aconitase_4Fe-4S_BS"/>
</dbReference>
<organism evidence="17 18">
    <name type="scientific">Rhodococcus erythropolis</name>
    <name type="common">Arthrobacter picolinophilus</name>
    <dbReference type="NCBI Taxonomy" id="1833"/>
    <lineage>
        <taxon>Bacteria</taxon>
        <taxon>Bacillati</taxon>
        <taxon>Actinomycetota</taxon>
        <taxon>Actinomycetes</taxon>
        <taxon>Mycobacteriales</taxon>
        <taxon>Nocardiaceae</taxon>
        <taxon>Rhodococcus</taxon>
        <taxon>Rhodococcus erythropolis group</taxon>
    </lineage>
</organism>
<dbReference type="UniPathway" id="UPA00223">
    <property type="reaction ID" value="UER00718"/>
</dbReference>
<comment type="catalytic activity">
    <reaction evidence="1">
        <text>(2S,3R)-3-hydroxybutane-1,2,3-tricarboxylate = 2-methyl-cis-aconitate + H2O</text>
        <dbReference type="Rhea" id="RHEA:17941"/>
        <dbReference type="ChEBI" id="CHEBI:15377"/>
        <dbReference type="ChEBI" id="CHEBI:57429"/>
        <dbReference type="ChEBI" id="CHEBI:57872"/>
        <dbReference type="EC" id="4.2.1.99"/>
    </reaction>
</comment>
<dbReference type="InterPro" id="IPR000573">
    <property type="entry name" value="AconitaseA/IPMdHydase_ssu_swvl"/>
</dbReference>
<dbReference type="InterPro" id="IPR015931">
    <property type="entry name" value="Acnase/IPM_dHydase_lsu_aba_1/3"/>
</dbReference>
<dbReference type="GO" id="GO:0051539">
    <property type="term" value="F:4 iron, 4 sulfur cluster binding"/>
    <property type="evidence" value="ECO:0007669"/>
    <property type="project" value="UniProtKB-KW"/>
</dbReference>
<comment type="caution">
    <text evidence="17">The sequence shown here is derived from an EMBL/GenBank/DDBJ whole genome shotgun (WGS) entry which is preliminary data.</text>
</comment>
<dbReference type="Pfam" id="PF00694">
    <property type="entry name" value="Aconitase_C"/>
    <property type="match status" value="1"/>
</dbReference>
<dbReference type="Proteomes" id="UP000325576">
    <property type="component" value="Unassembled WGS sequence"/>
</dbReference>
<dbReference type="PROSITE" id="PS00450">
    <property type="entry name" value="ACONITASE_1"/>
    <property type="match status" value="1"/>
</dbReference>
<comment type="function">
    <text evidence="14">Catalyzes the isomerization of citrate to isocitrate via cis-aconitate.</text>
</comment>
<sequence>MSTSIDSFGAKGTLEVGENSYEIFRLSAVPGTEKLPYSLKVLAENLLRTEDGANITADHIRAIASWDPSAEPSIEIQFTPARVIMQDFTGVPCIVDLATMREAVTTLGGDPNKVNPLSPADMVIDHSVILDVFGQADALERNVDLEYERNGERYQFLRWGQGAFDDFKVVPPGMGIVHQVNIEYLAPTVMSRNGQAYPDTCVGTDSHTTMVNGLGVLGWGVGGIEAEAAMLGQPVSMLIPRVVGFKLSGEIKPGVTATDVVLTATEMLRKHGVVGKFVEFYGNGVAEVPLANRATLGNMSPEFGSTAAIFPIDAETIEYLRLTGRSDEQLALVEAYAKEQGLWHNPDKEPVFSEYIELDLGTVVPSIAGPKRPQDRILLSESKTAFRKDIHNYVEENYPTEHTQLDEAVEESFPASDPAVLSFADDGAVDVLSAANGAEGRPSKPVVVKSDAGEFVLDHGAVVVAGITSCTNTSNPSVMLGAALLARNAVEKGLATKPWVKTNMAPGSQVVTDYYEKAGLWPYLEKLGYYLGGYGCTTCIGNTGPLPEAVSKAINDNDLSVTAVLSGNRNFEGRISPDVKMNYLASPPLVIAYGLAGTMDFDFETDSLGNDTDGNPVYLKDIWPSTQEIEDTIKSSIDQDMFRKSYATIFAGDSRWQNLETPKGDTFEWDVNSTYVRKPPYFDGMTMDPAPVKDIKGARVLALLGDSVTTDHISPAGPIKVGTPAAQYLDSHGVERADYNSLGSRRGNHEVMIRGTFANIRLRNQLLDDVSGGYTRDFTQEGAPQAFIYDASQNYQAAGIPLVVLGGKEYGSGSSRDWAAKGTSLLGVKAVITESFERIHRSNLIGMGVVPLQFPVGESAGSLKLDGTETFDIEGVEKLNEGVTPKTMKVTATRENGEKVVFDAVVRIDTPGEADYYRNGGILQYVLRNMIRG</sequence>
<dbReference type="GO" id="GO:0003723">
    <property type="term" value="F:RNA binding"/>
    <property type="evidence" value="ECO:0007669"/>
    <property type="project" value="UniProtKB-KW"/>
</dbReference>
<dbReference type="GO" id="GO:0003994">
    <property type="term" value="F:aconitate hydratase activity"/>
    <property type="evidence" value="ECO:0007669"/>
    <property type="project" value="UniProtKB-EC"/>
</dbReference>
<dbReference type="Gene3D" id="3.20.19.10">
    <property type="entry name" value="Aconitase, domain 4"/>
    <property type="match status" value="1"/>
</dbReference>
<dbReference type="NCBIfam" id="NF009520">
    <property type="entry name" value="PRK12881.1"/>
    <property type="match status" value="1"/>
</dbReference>
<comment type="catalytic activity">
    <reaction evidence="13 14">
        <text>citrate = D-threo-isocitrate</text>
        <dbReference type="Rhea" id="RHEA:10336"/>
        <dbReference type="ChEBI" id="CHEBI:15562"/>
        <dbReference type="ChEBI" id="CHEBI:16947"/>
        <dbReference type="EC" id="4.2.1.3"/>
    </reaction>
</comment>
<dbReference type="AlphaFoldDB" id="A0A5N5E430"/>
<keyword evidence="7" id="KW-0816">Tricarboxylic acid cycle</keyword>
<accession>A0A5N5E430</accession>
<dbReference type="PANTHER" id="PTHR11670">
    <property type="entry name" value="ACONITASE/IRON-RESPONSIVE ELEMENT FAMILY MEMBER"/>
    <property type="match status" value="1"/>
</dbReference>
<feature type="domain" description="Aconitase/3-isopropylmalate dehydratase large subunit alpha/beta/alpha" evidence="15">
    <location>
        <begin position="73"/>
        <end position="597"/>
    </location>
</feature>
<evidence type="ECO:0000256" key="3">
    <source>
        <dbReference type="ARBA" id="ARBA00004717"/>
    </source>
</evidence>
<dbReference type="NCBIfam" id="TIGR01341">
    <property type="entry name" value="aconitase_1"/>
    <property type="match status" value="1"/>
</dbReference>
<comment type="cofactor">
    <cofactor evidence="2">
        <name>[4Fe-4S] cluster</name>
        <dbReference type="ChEBI" id="CHEBI:49883"/>
    </cofactor>
</comment>
<dbReference type="InterPro" id="IPR006249">
    <property type="entry name" value="Aconitase/IRP2"/>
</dbReference>
<feature type="domain" description="Aconitase A/isopropylmalate dehydratase small subunit swivel" evidence="16">
    <location>
        <begin position="726"/>
        <end position="855"/>
    </location>
</feature>
<dbReference type="EC" id="4.2.1.3" evidence="14"/>
<dbReference type="InterPro" id="IPR044137">
    <property type="entry name" value="AcnA_IRP_Swivel"/>
</dbReference>